<evidence type="ECO:0000256" key="2">
    <source>
        <dbReference type="ARBA" id="ARBA00022475"/>
    </source>
</evidence>
<evidence type="ECO:0000259" key="8">
    <source>
        <dbReference type="Pfam" id="PF06808"/>
    </source>
</evidence>
<comment type="caution">
    <text evidence="9">The sequence shown here is derived from an EMBL/GenBank/DDBJ whole genome shotgun (WGS) entry which is preliminary data.</text>
</comment>
<keyword evidence="2" id="KW-1003">Cell membrane</keyword>
<feature type="transmembrane region" description="Helical" evidence="7">
    <location>
        <begin position="415"/>
        <end position="435"/>
    </location>
</feature>
<dbReference type="Proteomes" id="UP000245998">
    <property type="component" value="Unassembled WGS sequence"/>
</dbReference>
<dbReference type="EMBL" id="QCZG01000067">
    <property type="protein sequence ID" value="PWA05535.1"/>
    <property type="molecule type" value="Genomic_DNA"/>
</dbReference>
<evidence type="ECO:0000256" key="5">
    <source>
        <dbReference type="ARBA" id="ARBA00022989"/>
    </source>
</evidence>
<feature type="transmembrane region" description="Helical" evidence="7">
    <location>
        <begin position="374"/>
        <end position="395"/>
    </location>
</feature>
<dbReference type="GO" id="GO:0005886">
    <property type="term" value="C:plasma membrane"/>
    <property type="evidence" value="ECO:0007669"/>
    <property type="project" value="UniProtKB-SubCell"/>
</dbReference>
<evidence type="ECO:0000256" key="7">
    <source>
        <dbReference type="SAM" id="Phobius"/>
    </source>
</evidence>
<keyword evidence="5 7" id="KW-1133">Transmembrane helix</keyword>
<dbReference type="NCBIfam" id="TIGR00786">
    <property type="entry name" value="dctM"/>
    <property type="match status" value="1"/>
</dbReference>
<dbReference type="PANTHER" id="PTHR33362">
    <property type="entry name" value="SIALIC ACID TRAP TRANSPORTER PERMEASE PROTEIN SIAT-RELATED"/>
    <property type="match status" value="1"/>
</dbReference>
<gene>
    <name evidence="9" type="ORF">DCC39_17975</name>
</gene>
<evidence type="ECO:0000313" key="10">
    <source>
        <dbReference type="Proteomes" id="UP000245998"/>
    </source>
</evidence>
<keyword evidence="10" id="KW-1185">Reference proteome</keyword>
<feature type="transmembrane region" description="Helical" evidence="7">
    <location>
        <begin position="179"/>
        <end position="202"/>
    </location>
</feature>
<feature type="transmembrane region" description="Helical" evidence="7">
    <location>
        <begin position="255"/>
        <end position="274"/>
    </location>
</feature>
<feature type="transmembrane region" description="Helical" evidence="7">
    <location>
        <begin position="223"/>
        <end position="249"/>
    </location>
</feature>
<keyword evidence="6 7" id="KW-0472">Membrane</keyword>
<dbReference type="OrthoDB" id="9785600at2"/>
<evidence type="ECO:0000256" key="1">
    <source>
        <dbReference type="ARBA" id="ARBA00004429"/>
    </source>
</evidence>
<evidence type="ECO:0000256" key="6">
    <source>
        <dbReference type="ARBA" id="ARBA00023136"/>
    </source>
</evidence>
<evidence type="ECO:0000313" key="9">
    <source>
        <dbReference type="EMBL" id="PWA05535.1"/>
    </source>
</evidence>
<name>A0A2U1JKK1_9BACI</name>
<feature type="transmembrane region" description="Helical" evidence="7">
    <location>
        <begin position="12"/>
        <end position="42"/>
    </location>
</feature>
<feature type="domain" description="TRAP C4-dicarboxylate transport system permease DctM subunit" evidence="8">
    <location>
        <begin position="15"/>
        <end position="431"/>
    </location>
</feature>
<keyword evidence="4 7" id="KW-0812">Transmembrane</keyword>
<accession>A0A2U1JKK1</accession>
<dbReference type="PIRSF" id="PIRSF006066">
    <property type="entry name" value="HI0050"/>
    <property type="match status" value="1"/>
</dbReference>
<feature type="transmembrane region" description="Helical" evidence="7">
    <location>
        <begin position="62"/>
        <end position="83"/>
    </location>
</feature>
<dbReference type="AlphaFoldDB" id="A0A2U1JKK1"/>
<organism evidence="9 10">
    <name type="scientific">Pueribacillus theae</name>
    <dbReference type="NCBI Taxonomy" id="2171751"/>
    <lineage>
        <taxon>Bacteria</taxon>
        <taxon>Bacillati</taxon>
        <taxon>Bacillota</taxon>
        <taxon>Bacilli</taxon>
        <taxon>Bacillales</taxon>
        <taxon>Bacillaceae</taxon>
        <taxon>Pueribacillus</taxon>
    </lineage>
</organism>
<keyword evidence="3" id="KW-0997">Cell inner membrane</keyword>
<dbReference type="InterPro" id="IPR010656">
    <property type="entry name" value="DctM"/>
</dbReference>
<feature type="transmembrane region" description="Helical" evidence="7">
    <location>
        <begin position="147"/>
        <end position="167"/>
    </location>
</feature>
<dbReference type="Pfam" id="PF06808">
    <property type="entry name" value="DctM"/>
    <property type="match status" value="1"/>
</dbReference>
<protein>
    <submittedName>
        <fullName evidence="9">C4-dicarboxylate ABC transporter permease</fullName>
    </submittedName>
</protein>
<dbReference type="PANTHER" id="PTHR33362:SF5">
    <property type="entry name" value="C4-DICARBOXYLATE TRAP TRANSPORTER LARGE PERMEASE PROTEIN DCTM"/>
    <property type="match status" value="1"/>
</dbReference>
<feature type="transmembrane region" description="Helical" evidence="7">
    <location>
        <begin position="90"/>
        <end position="116"/>
    </location>
</feature>
<proteinExistence type="predicted"/>
<reference evidence="9 10" key="1">
    <citation type="submission" date="2018-04" db="EMBL/GenBank/DDBJ databases">
        <title>Camelliibacillus theae gen. nov., sp. nov., isolated from Pu'er tea.</title>
        <authorList>
            <person name="Niu L."/>
        </authorList>
    </citation>
    <scope>NUCLEOTIDE SEQUENCE [LARGE SCALE GENOMIC DNA]</scope>
    <source>
        <strain evidence="9 10">T8</strain>
    </source>
</reference>
<feature type="transmembrane region" description="Helical" evidence="7">
    <location>
        <begin position="329"/>
        <end position="362"/>
    </location>
</feature>
<feature type="transmembrane region" description="Helical" evidence="7">
    <location>
        <begin position="286"/>
        <end position="309"/>
    </location>
</feature>
<dbReference type="GO" id="GO:0022857">
    <property type="term" value="F:transmembrane transporter activity"/>
    <property type="evidence" value="ECO:0007669"/>
    <property type="project" value="TreeGrafter"/>
</dbReference>
<evidence type="ECO:0000256" key="4">
    <source>
        <dbReference type="ARBA" id="ARBA00022692"/>
    </source>
</evidence>
<dbReference type="InterPro" id="IPR004681">
    <property type="entry name" value="TRAP_DctM"/>
</dbReference>
<evidence type="ECO:0000256" key="3">
    <source>
        <dbReference type="ARBA" id="ARBA00022519"/>
    </source>
</evidence>
<sequence length="436" mass="46716">MKTLEEVCKLIVLLFIILFILLALTIPIGISLGFVSILSVYLTDTVSDLSFIVRNLASSMDSYPLLAIPMFILSGTIMAVGGMSERLFNIFIYIFGNRTAGMPIAAIATCLFYGAISGSSPATVAAVGAMVIPILTKLGYDRQFSTAMIATSGGLGVIIPPSIPFIIYGMSSNQSIGDLFIAGIFPGILIGVSLMVYAYFYCKNTGENKEKIMNVYNERRKIGLFNTIKDGFFALLAPIIILGGIYGGIVTPTEAGVVSVIYALVISVFVYRTVNVKNFLPLVAETVKMMVPALFIFMVAGVFGRVLTLMGAPQAVASGLTSVTTNKTMILIIIILFLIIIGMIMDTLAAILILTPIFLPIVTTVGVDPIHFGVIMIVTLAIGFVTPPVGANLYIASTMTNIPITIIARKSVPFIIAFFIALLLITFIPQISLILI</sequence>
<feature type="transmembrane region" description="Helical" evidence="7">
    <location>
        <begin position="122"/>
        <end position="140"/>
    </location>
</feature>
<comment type="subcellular location">
    <subcellularLocation>
        <location evidence="1">Cell inner membrane</location>
        <topology evidence="1">Multi-pass membrane protein</topology>
    </subcellularLocation>
</comment>